<organism evidence="3">
    <name type="scientific">viral metagenome</name>
    <dbReference type="NCBI Taxonomy" id="1070528"/>
    <lineage>
        <taxon>unclassified sequences</taxon>
        <taxon>metagenomes</taxon>
        <taxon>organismal metagenomes</taxon>
    </lineage>
</organism>
<feature type="transmembrane region" description="Helical" evidence="1">
    <location>
        <begin position="7"/>
        <end position="26"/>
    </location>
</feature>
<dbReference type="SUPFAM" id="SSF53756">
    <property type="entry name" value="UDP-Glycosyltransferase/glycogen phosphorylase"/>
    <property type="match status" value="1"/>
</dbReference>
<dbReference type="AlphaFoldDB" id="A0A6C0CWP7"/>
<reference evidence="3" key="1">
    <citation type="journal article" date="2020" name="Nature">
        <title>Giant virus diversity and host interactions through global metagenomics.</title>
        <authorList>
            <person name="Schulz F."/>
            <person name="Roux S."/>
            <person name="Paez-Espino D."/>
            <person name="Jungbluth S."/>
            <person name="Walsh D.A."/>
            <person name="Denef V.J."/>
            <person name="McMahon K.D."/>
            <person name="Konstantinidis K.T."/>
            <person name="Eloe-Fadrosh E.A."/>
            <person name="Kyrpides N.C."/>
            <person name="Woyke T."/>
        </authorList>
    </citation>
    <scope>NUCLEOTIDE SEQUENCE</scope>
    <source>
        <strain evidence="3">GVMAG-M-3300023110-24</strain>
    </source>
</reference>
<dbReference type="GO" id="GO:0016757">
    <property type="term" value="F:glycosyltransferase activity"/>
    <property type="evidence" value="ECO:0007669"/>
    <property type="project" value="InterPro"/>
</dbReference>
<keyword evidence="1" id="KW-0472">Membrane</keyword>
<evidence type="ECO:0000256" key="1">
    <source>
        <dbReference type="SAM" id="Phobius"/>
    </source>
</evidence>
<dbReference type="Gene3D" id="3.40.50.2000">
    <property type="entry name" value="Glycogen Phosphorylase B"/>
    <property type="match status" value="1"/>
</dbReference>
<evidence type="ECO:0000259" key="2">
    <source>
        <dbReference type="Pfam" id="PF00534"/>
    </source>
</evidence>
<feature type="domain" description="Glycosyl transferase family 1" evidence="2">
    <location>
        <begin position="187"/>
        <end position="319"/>
    </location>
</feature>
<dbReference type="InterPro" id="IPR001296">
    <property type="entry name" value="Glyco_trans_1"/>
</dbReference>
<keyword evidence="1" id="KW-1133">Transmembrane helix</keyword>
<name>A0A6C0CWP7_9ZZZZ</name>
<protein>
    <recommendedName>
        <fullName evidence="2">Glycosyl transferase family 1 domain-containing protein</fullName>
    </recommendedName>
</protein>
<proteinExistence type="predicted"/>
<keyword evidence="1" id="KW-0812">Transmembrane</keyword>
<evidence type="ECO:0000313" key="3">
    <source>
        <dbReference type="EMBL" id="QHT09266.1"/>
    </source>
</evidence>
<accession>A0A6C0CWP7</accession>
<sequence>MLDVLDIFIIITILAFISFISFLIYYCYTYNVNGDIEIPDVKWPFINIKDENDKNINMLCIRGPFNSDNNEKENIELFKKYIKQGIKFIGCSSYLSYPGLCNNPNGYCHNNRNRVDGKDIEDYVLGWCHCFRDPDKYIKKNVPKILISESDFNSDRLKPDYNKELIYDFVTFQPSDDNCEYGWNSHNKNWILAEKCIKIMCDKYNLKGVIIGRGDCSINIKNKKNIISTPYIKYDDAINYIKSSKFMLVANYEDASPRTITEALSLDKPIIVNTNILGGWKYVVPETGLFFDDNNFEDKLNILMENIDKKKYKPRKHYIENYTIENSGKQFRDFLKSINPDLSECKYAKFPIS</sequence>
<dbReference type="EMBL" id="MN739509">
    <property type="protein sequence ID" value="QHT09266.1"/>
    <property type="molecule type" value="Genomic_DNA"/>
</dbReference>
<dbReference type="Pfam" id="PF00534">
    <property type="entry name" value="Glycos_transf_1"/>
    <property type="match status" value="1"/>
</dbReference>